<dbReference type="Pfam" id="PF13545">
    <property type="entry name" value="HTH_Crp_2"/>
    <property type="match status" value="1"/>
</dbReference>
<dbReference type="Gene3D" id="2.60.120.10">
    <property type="entry name" value="Jelly Rolls"/>
    <property type="match status" value="1"/>
</dbReference>
<keyword evidence="6" id="KW-1185">Reference proteome</keyword>
<dbReference type="GO" id="GO:0005829">
    <property type="term" value="C:cytosol"/>
    <property type="evidence" value="ECO:0007669"/>
    <property type="project" value="TreeGrafter"/>
</dbReference>
<evidence type="ECO:0000256" key="1">
    <source>
        <dbReference type="ARBA" id="ARBA00023015"/>
    </source>
</evidence>
<dbReference type="Gene3D" id="1.10.10.10">
    <property type="entry name" value="Winged helix-like DNA-binding domain superfamily/Winged helix DNA-binding domain"/>
    <property type="match status" value="1"/>
</dbReference>
<evidence type="ECO:0000256" key="3">
    <source>
        <dbReference type="ARBA" id="ARBA00023163"/>
    </source>
</evidence>
<proteinExistence type="predicted"/>
<dbReference type="InterPro" id="IPR012318">
    <property type="entry name" value="HTH_CRP"/>
</dbReference>
<evidence type="ECO:0000256" key="2">
    <source>
        <dbReference type="ARBA" id="ARBA00023125"/>
    </source>
</evidence>
<evidence type="ECO:0000313" key="5">
    <source>
        <dbReference type="EMBL" id="WIT12187.1"/>
    </source>
</evidence>
<dbReference type="RefSeq" id="WP_285233280.1">
    <property type="nucleotide sequence ID" value="NZ_CP116346.1"/>
</dbReference>
<dbReference type="PROSITE" id="PS51063">
    <property type="entry name" value="HTH_CRP_2"/>
    <property type="match status" value="1"/>
</dbReference>
<dbReference type="KEGG" id="pais:PFX98_00865"/>
<dbReference type="Proteomes" id="UP001177769">
    <property type="component" value="Chromosome"/>
</dbReference>
<dbReference type="EMBL" id="CP116346">
    <property type="protein sequence ID" value="WIT12187.1"/>
    <property type="molecule type" value="Genomic_DNA"/>
</dbReference>
<dbReference type="InterPro" id="IPR036388">
    <property type="entry name" value="WH-like_DNA-bd_sf"/>
</dbReference>
<protein>
    <submittedName>
        <fullName evidence="5">Crp/Fnr family transcriptional regulator</fullName>
    </submittedName>
</protein>
<keyword evidence="1" id="KW-0805">Transcription regulation</keyword>
<keyword evidence="3" id="KW-0804">Transcription</keyword>
<evidence type="ECO:0000313" key="6">
    <source>
        <dbReference type="Proteomes" id="UP001177769"/>
    </source>
</evidence>
<evidence type="ECO:0000259" key="4">
    <source>
        <dbReference type="PROSITE" id="PS51063"/>
    </source>
</evidence>
<organism evidence="5 6">
    <name type="scientific">Paucibacter sediminis</name>
    <dbReference type="NCBI Taxonomy" id="3019553"/>
    <lineage>
        <taxon>Bacteria</taxon>
        <taxon>Pseudomonadati</taxon>
        <taxon>Pseudomonadota</taxon>
        <taxon>Betaproteobacteria</taxon>
        <taxon>Burkholderiales</taxon>
        <taxon>Sphaerotilaceae</taxon>
        <taxon>Roseateles</taxon>
    </lineage>
</organism>
<feature type="domain" description="HTH crp-type" evidence="4">
    <location>
        <begin position="171"/>
        <end position="241"/>
    </location>
</feature>
<dbReference type="GO" id="GO:0003677">
    <property type="term" value="F:DNA binding"/>
    <property type="evidence" value="ECO:0007669"/>
    <property type="project" value="UniProtKB-KW"/>
</dbReference>
<dbReference type="PANTHER" id="PTHR24567:SF74">
    <property type="entry name" value="HTH-TYPE TRANSCRIPTIONAL REGULATOR ARCR"/>
    <property type="match status" value="1"/>
</dbReference>
<dbReference type="SMART" id="SM00419">
    <property type="entry name" value="HTH_CRP"/>
    <property type="match status" value="1"/>
</dbReference>
<accession>A0AA95SN62</accession>
<dbReference type="GO" id="GO:0003700">
    <property type="term" value="F:DNA-binding transcription factor activity"/>
    <property type="evidence" value="ECO:0007669"/>
    <property type="project" value="TreeGrafter"/>
</dbReference>
<keyword evidence="2" id="KW-0238">DNA-binding</keyword>
<dbReference type="PANTHER" id="PTHR24567">
    <property type="entry name" value="CRP FAMILY TRANSCRIPTIONAL REGULATORY PROTEIN"/>
    <property type="match status" value="1"/>
</dbReference>
<sequence length="249" mass="26803">MDSLNLTAARPARKPVTGSVAVADLRLGAAEWQAVLGGESLSSTELLALNAMAQLQQVAVGSMVFTRLQPAEYLVAVVDGAVGLGLARDDAPFHLEHTVRGPHWLDVSSAWLGGGYGQDARVVNEALVLRLPVEGMRQLIARQADMLDRLLVALAQNVHSLTGVTHDLMHKDAEKRLAAWLLQRAVPEADGGAAISLKERKRDIAAQLAITPETLSRMMRQLNRKGVIEVQGYSVKVLCLTALQALARD</sequence>
<reference evidence="5" key="1">
    <citation type="submission" date="2023-01" db="EMBL/GenBank/DDBJ databases">
        <title>Whole genome sequence of Paucibacter sp. S2-9 isolated from pond sediment.</title>
        <authorList>
            <person name="Jung J.Y."/>
        </authorList>
    </citation>
    <scope>NUCLEOTIDE SEQUENCE</scope>
    <source>
        <strain evidence="5">S2-9</strain>
    </source>
</reference>
<dbReference type="InterPro" id="IPR014710">
    <property type="entry name" value="RmlC-like_jellyroll"/>
</dbReference>
<dbReference type="SUPFAM" id="SSF51206">
    <property type="entry name" value="cAMP-binding domain-like"/>
    <property type="match status" value="1"/>
</dbReference>
<name>A0AA95SN62_9BURK</name>
<dbReference type="InterPro" id="IPR036390">
    <property type="entry name" value="WH_DNA-bd_sf"/>
</dbReference>
<dbReference type="SUPFAM" id="SSF46785">
    <property type="entry name" value="Winged helix' DNA-binding domain"/>
    <property type="match status" value="1"/>
</dbReference>
<dbReference type="AlphaFoldDB" id="A0AA95SN62"/>
<dbReference type="InterPro" id="IPR050397">
    <property type="entry name" value="Env_Response_Regulators"/>
</dbReference>
<dbReference type="InterPro" id="IPR018490">
    <property type="entry name" value="cNMP-bd_dom_sf"/>
</dbReference>
<gene>
    <name evidence="5" type="ORF">PFX98_00865</name>
</gene>